<evidence type="ECO:0000313" key="2">
    <source>
        <dbReference type="Proteomes" id="UP000516052"/>
    </source>
</evidence>
<dbReference type="Proteomes" id="UP000516052">
    <property type="component" value="Chromosome"/>
</dbReference>
<dbReference type="RefSeq" id="WP_187749231.1">
    <property type="nucleotide sequence ID" value="NZ_CP060828.1"/>
</dbReference>
<dbReference type="KEGG" id="sroi:IAG44_24555"/>
<organism evidence="1 2">
    <name type="scientific">Streptomyces roseirectus</name>
    <dbReference type="NCBI Taxonomy" id="2768066"/>
    <lineage>
        <taxon>Bacteria</taxon>
        <taxon>Bacillati</taxon>
        <taxon>Actinomycetota</taxon>
        <taxon>Actinomycetes</taxon>
        <taxon>Kitasatosporales</taxon>
        <taxon>Streptomycetaceae</taxon>
        <taxon>Streptomyces</taxon>
    </lineage>
</organism>
<dbReference type="EMBL" id="CP060828">
    <property type="protein sequence ID" value="QNP72274.1"/>
    <property type="molecule type" value="Genomic_DNA"/>
</dbReference>
<evidence type="ECO:0000313" key="1">
    <source>
        <dbReference type="EMBL" id="QNP72274.1"/>
    </source>
</evidence>
<proteinExistence type="predicted"/>
<reference evidence="1 2" key="1">
    <citation type="submission" date="2020-08" db="EMBL/GenBank/DDBJ databases">
        <title>A novel species.</title>
        <authorList>
            <person name="Gao J."/>
        </authorList>
    </citation>
    <scope>NUCLEOTIDE SEQUENCE [LARGE SCALE GENOMIC DNA]</scope>
    <source>
        <strain evidence="1 2">CRXT-G-22</strain>
    </source>
</reference>
<protein>
    <submittedName>
        <fullName evidence="1">Uncharacterized protein</fullName>
    </submittedName>
</protein>
<sequence>MKFDALYHANFTLLSEAVTDWGTLVTSLAQLQKDAETGLHQAANKANWAGVNQQVSKEFIGKTAGEFADAHTQANSIYRILEDTLGELKGFHQQLTTAVSNANTKGFSVLPNGDGFMVTLTTRPQDPAGKEPDRTAEMTAVRDDIQKILNQASTSDSSAATVLKALVDQSELGFSGADYKDRDSAAEAVKEADNLARLAKKDPHDLTVKEFDQLNAGFKKYADDPLFAERFAATLGPQKTLEFWSGLTDGRNYDVVDERRDQLDDLQRGLSLTLAGASQSDSSAMTAWKRDMTGLGATRIGGDSGPMGFQVMSNLMRVGDYDDKFLTGYGNRLMAEEKQLTAYGQQPNRVWQFGGAGGTYQRLNFLGDDTGADPLTGYMRGLANSPDAATTFFNAEYVAKDDPNNPFERDSDDENSYKGKVGLSNFQYLFEERDWPQETNLKGDDLHTGQNYMAMALEAATTGHPAGEMPTADTPPHNSQQTKLFESIISSISQKDTLLTGNGYMSDSMGQITAEYMPDIHRQLSAGKNDEALYPVVGSVANPGEKELTRFLYALGRNPEGYAAVNLGQYSYTTQLMHHHFTHPGVYLDPGFSQSDSLKQGMEGVAKTAGQIEGIIAAGRAYENEVRGAEADAEYNSALESAGTWGGTVIGIGIGMATAPMTGPGGAVIGDVAGTVADELIGSITGGMAKDSTDEIVYRNGSLFNDTRDSTYSLVEEAAKKAGEAAGQRHPLIEGSVANAAESGFDTARSKINDYIEGEGVPRSLDSEG</sequence>
<name>A0A7H0IHK8_9ACTN</name>
<dbReference type="AlphaFoldDB" id="A0A7H0IHK8"/>
<gene>
    <name evidence="1" type="ORF">IAG44_24555</name>
</gene>
<accession>A0A7H0IHK8</accession>
<keyword evidence="2" id="KW-1185">Reference proteome</keyword>